<protein>
    <submittedName>
        <fullName evidence="1">Uncharacterized protein</fullName>
    </submittedName>
</protein>
<name>A0ACB8C7U3_DERSI</name>
<proteinExistence type="predicted"/>
<dbReference type="Proteomes" id="UP000821865">
    <property type="component" value="Chromosome 8"/>
</dbReference>
<evidence type="ECO:0000313" key="2">
    <source>
        <dbReference type="Proteomes" id="UP000821865"/>
    </source>
</evidence>
<keyword evidence="2" id="KW-1185">Reference proteome</keyword>
<accession>A0ACB8C7U3</accession>
<organism evidence="1 2">
    <name type="scientific">Dermacentor silvarum</name>
    <name type="common">Tick</name>
    <dbReference type="NCBI Taxonomy" id="543639"/>
    <lineage>
        <taxon>Eukaryota</taxon>
        <taxon>Metazoa</taxon>
        <taxon>Ecdysozoa</taxon>
        <taxon>Arthropoda</taxon>
        <taxon>Chelicerata</taxon>
        <taxon>Arachnida</taxon>
        <taxon>Acari</taxon>
        <taxon>Parasitiformes</taxon>
        <taxon>Ixodida</taxon>
        <taxon>Ixodoidea</taxon>
        <taxon>Ixodidae</taxon>
        <taxon>Rhipicephalinae</taxon>
        <taxon>Dermacentor</taxon>
    </lineage>
</organism>
<reference evidence="1" key="1">
    <citation type="submission" date="2020-05" db="EMBL/GenBank/DDBJ databases">
        <title>Large-scale comparative analyses of tick genomes elucidate their genetic diversity and vector capacities.</title>
        <authorList>
            <person name="Jia N."/>
            <person name="Wang J."/>
            <person name="Shi W."/>
            <person name="Du L."/>
            <person name="Sun Y."/>
            <person name="Zhan W."/>
            <person name="Jiang J."/>
            <person name="Wang Q."/>
            <person name="Zhang B."/>
            <person name="Ji P."/>
            <person name="Sakyi L.B."/>
            <person name="Cui X."/>
            <person name="Yuan T."/>
            <person name="Jiang B."/>
            <person name="Yang W."/>
            <person name="Lam T.T.-Y."/>
            <person name="Chang Q."/>
            <person name="Ding S."/>
            <person name="Wang X."/>
            <person name="Zhu J."/>
            <person name="Ruan X."/>
            <person name="Zhao L."/>
            <person name="Wei J."/>
            <person name="Que T."/>
            <person name="Du C."/>
            <person name="Cheng J."/>
            <person name="Dai P."/>
            <person name="Han X."/>
            <person name="Huang E."/>
            <person name="Gao Y."/>
            <person name="Liu J."/>
            <person name="Shao H."/>
            <person name="Ye R."/>
            <person name="Li L."/>
            <person name="Wei W."/>
            <person name="Wang X."/>
            <person name="Wang C."/>
            <person name="Yang T."/>
            <person name="Huo Q."/>
            <person name="Li W."/>
            <person name="Guo W."/>
            <person name="Chen H."/>
            <person name="Zhou L."/>
            <person name="Ni X."/>
            <person name="Tian J."/>
            <person name="Zhou Y."/>
            <person name="Sheng Y."/>
            <person name="Liu T."/>
            <person name="Pan Y."/>
            <person name="Xia L."/>
            <person name="Li J."/>
            <person name="Zhao F."/>
            <person name="Cao W."/>
        </authorList>
    </citation>
    <scope>NUCLEOTIDE SEQUENCE</scope>
    <source>
        <strain evidence="1">Dsil-2018</strain>
    </source>
</reference>
<evidence type="ECO:0000313" key="1">
    <source>
        <dbReference type="EMBL" id="KAH7936952.1"/>
    </source>
</evidence>
<sequence>MQRLIDLQSVRSPNDLRGLRSLYDTVQSHTLALKTLGISEDNYSSMLYPILLKSLPHDIVLDFNKTIARQSSEQRGGAGSTGEQAQRTQQQKASIKREL</sequence>
<comment type="caution">
    <text evidence="1">The sequence shown here is derived from an EMBL/GenBank/DDBJ whole genome shotgun (WGS) entry which is preliminary data.</text>
</comment>
<dbReference type="EMBL" id="CM023477">
    <property type="protein sequence ID" value="KAH7936952.1"/>
    <property type="molecule type" value="Genomic_DNA"/>
</dbReference>
<gene>
    <name evidence="1" type="ORF">HPB49_006528</name>
</gene>